<evidence type="ECO:0000313" key="4">
    <source>
        <dbReference type="EMBL" id="CAI9764934.1"/>
    </source>
</evidence>
<dbReference type="InterPro" id="IPR001245">
    <property type="entry name" value="Ser-Thr/Tyr_kinase_cat_dom"/>
</dbReference>
<dbReference type="PANTHER" id="PTHR27005:SF466">
    <property type="entry name" value="NON-FUNCTIONAL PSEUDOKINASE ZED1-LIKE"/>
    <property type="match status" value="1"/>
</dbReference>
<dbReference type="EMBL" id="OU503042">
    <property type="protein sequence ID" value="CAI9764934.1"/>
    <property type="molecule type" value="Genomic_DNA"/>
</dbReference>
<dbReference type="Pfam" id="PF07714">
    <property type="entry name" value="PK_Tyr_Ser-Thr"/>
    <property type="match status" value="1"/>
</dbReference>
<keyword evidence="5" id="KW-1185">Reference proteome</keyword>
<evidence type="ECO:0000259" key="3">
    <source>
        <dbReference type="PROSITE" id="PS50011"/>
    </source>
</evidence>
<name>A0AAD2DSR9_9LAMI</name>
<dbReference type="Proteomes" id="UP000834106">
    <property type="component" value="Chromosome 7"/>
</dbReference>
<accession>A0AAD2DSR9</accession>
<sequence>MLLFILHTAFPTPIIHRDLTTKSIVIDNNGVAKLVDFSLCVALPPGESQVEVEIVGMFGHFEPDYITTGIIIEKSDVYMFGIILLQLLTALDTWYQHPEGPENLVGYVQNHVDKNEFGKILDPIILEERGEIEHQFQALLRLALRCTVERGADRPYIIDVAKELERIQRSVHPI</sequence>
<evidence type="ECO:0000256" key="1">
    <source>
        <dbReference type="ARBA" id="ARBA00022741"/>
    </source>
</evidence>
<dbReference type="GO" id="GO:0005886">
    <property type="term" value="C:plasma membrane"/>
    <property type="evidence" value="ECO:0007669"/>
    <property type="project" value="TreeGrafter"/>
</dbReference>
<keyword evidence="2" id="KW-0067">ATP-binding</keyword>
<organism evidence="4 5">
    <name type="scientific">Fraxinus pennsylvanica</name>
    <dbReference type="NCBI Taxonomy" id="56036"/>
    <lineage>
        <taxon>Eukaryota</taxon>
        <taxon>Viridiplantae</taxon>
        <taxon>Streptophyta</taxon>
        <taxon>Embryophyta</taxon>
        <taxon>Tracheophyta</taxon>
        <taxon>Spermatophyta</taxon>
        <taxon>Magnoliopsida</taxon>
        <taxon>eudicotyledons</taxon>
        <taxon>Gunneridae</taxon>
        <taxon>Pentapetalae</taxon>
        <taxon>asterids</taxon>
        <taxon>lamiids</taxon>
        <taxon>Lamiales</taxon>
        <taxon>Oleaceae</taxon>
        <taxon>Oleeae</taxon>
        <taxon>Fraxinus</taxon>
    </lineage>
</organism>
<proteinExistence type="predicted"/>
<evidence type="ECO:0000256" key="2">
    <source>
        <dbReference type="ARBA" id="ARBA00022840"/>
    </source>
</evidence>
<dbReference type="InterPro" id="IPR045274">
    <property type="entry name" value="WAK-like"/>
</dbReference>
<dbReference type="SUPFAM" id="SSF56112">
    <property type="entry name" value="Protein kinase-like (PK-like)"/>
    <property type="match status" value="1"/>
</dbReference>
<dbReference type="InterPro" id="IPR000719">
    <property type="entry name" value="Prot_kinase_dom"/>
</dbReference>
<dbReference type="PANTHER" id="PTHR27005">
    <property type="entry name" value="WALL-ASSOCIATED RECEPTOR KINASE-LIKE 21"/>
    <property type="match status" value="1"/>
</dbReference>
<dbReference type="PROSITE" id="PS50011">
    <property type="entry name" value="PROTEIN_KINASE_DOM"/>
    <property type="match status" value="1"/>
</dbReference>
<dbReference type="GO" id="GO:0004674">
    <property type="term" value="F:protein serine/threonine kinase activity"/>
    <property type="evidence" value="ECO:0007669"/>
    <property type="project" value="TreeGrafter"/>
</dbReference>
<dbReference type="AlphaFoldDB" id="A0AAD2DSR9"/>
<evidence type="ECO:0000313" key="5">
    <source>
        <dbReference type="Proteomes" id="UP000834106"/>
    </source>
</evidence>
<dbReference type="GO" id="GO:0005524">
    <property type="term" value="F:ATP binding"/>
    <property type="evidence" value="ECO:0007669"/>
    <property type="project" value="UniProtKB-KW"/>
</dbReference>
<feature type="domain" description="Protein kinase" evidence="3">
    <location>
        <begin position="1"/>
        <end position="174"/>
    </location>
</feature>
<dbReference type="Gene3D" id="1.10.510.10">
    <property type="entry name" value="Transferase(Phosphotransferase) domain 1"/>
    <property type="match status" value="1"/>
</dbReference>
<dbReference type="GO" id="GO:0007166">
    <property type="term" value="P:cell surface receptor signaling pathway"/>
    <property type="evidence" value="ECO:0007669"/>
    <property type="project" value="InterPro"/>
</dbReference>
<protein>
    <recommendedName>
        <fullName evidence="3">Protein kinase domain-containing protein</fullName>
    </recommendedName>
</protein>
<gene>
    <name evidence="4" type="ORF">FPE_LOCUS12364</name>
</gene>
<keyword evidence="1" id="KW-0547">Nucleotide-binding</keyword>
<dbReference type="InterPro" id="IPR011009">
    <property type="entry name" value="Kinase-like_dom_sf"/>
</dbReference>
<reference evidence="4" key="1">
    <citation type="submission" date="2023-05" db="EMBL/GenBank/DDBJ databases">
        <authorList>
            <person name="Huff M."/>
        </authorList>
    </citation>
    <scope>NUCLEOTIDE SEQUENCE</scope>
</reference>